<dbReference type="PANTHER" id="PTHR12428:SF65">
    <property type="entry name" value="CYTOCHROME C OXIDASE ASSEMBLY PROTEIN COX18, MITOCHONDRIAL"/>
    <property type="match status" value="1"/>
</dbReference>
<protein>
    <submittedName>
        <fullName evidence="7 8">COX18</fullName>
    </submittedName>
</protein>
<dbReference type="Proteomes" id="UP000675881">
    <property type="component" value="Chromosome 7"/>
</dbReference>
<comment type="subcellular location">
    <subcellularLocation>
        <location evidence="1 5">Membrane</location>
        <topology evidence="1 5">Multi-pass membrane protein</topology>
    </subcellularLocation>
</comment>
<dbReference type="CDD" id="cd20069">
    <property type="entry name" value="5TM_Oxa1-like"/>
    <property type="match status" value="1"/>
</dbReference>
<dbReference type="InterPro" id="IPR028055">
    <property type="entry name" value="YidC/Oxa/ALB_C"/>
</dbReference>
<dbReference type="EMBL" id="HACA01003667">
    <property type="protein sequence ID" value="CDW21028.1"/>
    <property type="molecule type" value="Transcribed_RNA"/>
</dbReference>
<sequence length="320" mass="36849">MLTRLRPFYFNHHRGFTSSILQSWERTYQEMSDSYVVSQTSSLIGDFHDVTGLPWWAVIAATGFTLRFITMFPAHLTAQKTAAKRALIMQEMEETIVPELTHSYAYRARKNNIHPELMRRELNVAIRNSFKELVIERNCSAAKIFIPYFLQIPIWMTMTMALRNQMTITSYTKESLLRFVEFKTEGCLWFSNLGIPDPIFVLPILIGSTLIINQECSSRLHRSPEGQKLPLPIRSARMVGRILPFILVPLCCYTPSGLTLYWSVSGASGLLVNLILMQPQVRRLVKIPRISSEPTNPFKLIKNHFVQDIEIIKSKINKKV</sequence>
<dbReference type="PANTHER" id="PTHR12428">
    <property type="entry name" value="OXA1"/>
    <property type="match status" value="1"/>
</dbReference>
<proteinExistence type="inferred from homology"/>
<evidence type="ECO:0000256" key="2">
    <source>
        <dbReference type="ARBA" id="ARBA00022692"/>
    </source>
</evidence>
<dbReference type="GO" id="GO:0032977">
    <property type="term" value="F:membrane insertase activity"/>
    <property type="evidence" value="ECO:0007669"/>
    <property type="project" value="InterPro"/>
</dbReference>
<keyword evidence="3" id="KW-1133">Transmembrane helix</keyword>
<gene>
    <name evidence="7" type="ORF">LSAA_13460</name>
</gene>
<reference evidence="7" key="2">
    <citation type="submission" date="2021-02" db="EMBL/GenBank/DDBJ databases">
        <authorList>
            <person name="Bekaert M."/>
        </authorList>
    </citation>
    <scope>NUCLEOTIDE SEQUENCE</scope>
    <source>
        <strain evidence="7">IoA-00</strain>
    </source>
</reference>
<keyword evidence="2 5" id="KW-0812">Transmembrane</keyword>
<keyword evidence="9" id="KW-1185">Reference proteome</keyword>
<feature type="domain" description="Membrane insertase YidC/Oxa/ALB C-terminal" evidence="6">
    <location>
        <begin position="125"/>
        <end position="276"/>
    </location>
</feature>
<dbReference type="GO" id="GO:0032979">
    <property type="term" value="P:protein insertion into mitochondrial inner membrane from matrix"/>
    <property type="evidence" value="ECO:0007669"/>
    <property type="project" value="TreeGrafter"/>
</dbReference>
<comment type="similarity">
    <text evidence="5">Belongs to the OXA1/ALB3/YidC family.</text>
</comment>
<dbReference type="GO" id="GO:0005743">
    <property type="term" value="C:mitochondrial inner membrane"/>
    <property type="evidence" value="ECO:0007669"/>
    <property type="project" value="TreeGrafter"/>
</dbReference>
<evidence type="ECO:0000313" key="7">
    <source>
        <dbReference type="EMBL" id="CAF2996928.1"/>
    </source>
</evidence>
<accession>A0A0K2T4S7</accession>
<evidence type="ECO:0000313" key="9">
    <source>
        <dbReference type="Proteomes" id="UP000675881"/>
    </source>
</evidence>
<dbReference type="Pfam" id="PF02096">
    <property type="entry name" value="60KD_IMP"/>
    <property type="match status" value="1"/>
</dbReference>
<keyword evidence="4" id="KW-0472">Membrane</keyword>
<dbReference type="InterPro" id="IPR001708">
    <property type="entry name" value="YidC/ALB3/OXA1/COX18"/>
</dbReference>
<evidence type="ECO:0000256" key="5">
    <source>
        <dbReference type="RuleBase" id="RU003945"/>
    </source>
</evidence>
<dbReference type="EMBL" id="HG994586">
    <property type="protein sequence ID" value="CAF2996928.1"/>
    <property type="molecule type" value="Genomic_DNA"/>
</dbReference>
<reference evidence="8" key="1">
    <citation type="submission" date="2014-05" db="EMBL/GenBank/DDBJ databases">
        <authorList>
            <person name="Chronopoulou M."/>
        </authorList>
    </citation>
    <scope>NUCLEOTIDE SEQUENCE</scope>
    <source>
        <tissue evidence="8">Whole organism</tissue>
    </source>
</reference>
<evidence type="ECO:0000259" key="6">
    <source>
        <dbReference type="Pfam" id="PF02096"/>
    </source>
</evidence>
<evidence type="ECO:0000256" key="3">
    <source>
        <dbReference type="ARBA" id="ARBA00022989"/>
    </source>
</evidence>
<evidence type="ECO:0000256" key="1">
    <source>
        <dbReference type="ARBA" id="ARBA00004141"/>
    </source>
</evidence>
<dbReference type="AlphaFoldDB" id="A0A0K2T4S7"/>
<dbReference type="GO" id="GO:0033617">
    <property type="term" value="P:mitochondrial respiratory chain complex IV assembly"/>
    <property type="evidence" value="ECO:0007669"/>
    <property type="project" value="TreeGrafter"/>
</dbReference>
<organism evidence="8">
    <name type="scientific">Lepeophtheirus salmonis</name>
    <name type="common">Salmon louse</name>
    <name type="synonym">Caligus salmonis</name>
    <dbReference type="NCBI Taxonomy" id="72036"/>
    <lineage>
        <taxon>Eukaryota</taxon>
        <taxon>Metazoa</taxon>
        <taxon>Ecdysozoa</taxon>
        <taxon>Arthropoda</taxon>
        <taxon>Crustacea</taxon>
        <taxon>Multicrustacea</taxon>
        <taxon>Hexanauplia</taxon>
        <taxon>Copepoda</taxon>
        <taxon>Siphonostomatoida</taxon>
        <taxon>Caligidae</taxon>
        <taxon>Lepeophtheirus</taxon>
    </lineage>
</organism>
<evidence type="ECO:0000313" key="8">
    <source>
        <dbReference type="EMBL" id="CDW21028.1"/>
    </source>
</evidence>
<name>A0A0K2T4S7_LEPSM</name>
<evidence type="ECO:0000256" key="4">
    <source>
        <dbReference type="ARBA" id="ARBA00023136"/>
    </source>
</evidence>
<dbReference type="OrthoDB" id="2148490at2759"/>